<comment type="caution">
    <text evidence="2">The sequence shown here is derived from an EMBL/GenBank/DDBJ whole genome shotgun (WGS) entry which is preliminary data.</text>
</comment>
<dbReference type="SUPFAM" id="SSF53474">
    <property type="entry name" value="alpha/beta-Hydrolases"/>
    <property type="match status" value="1"/>
</dbReference>
<dbReference type="InterPro" id="IPR000639">
    <property type="entry name" value="Epox_hydrolase-like"/>
</dbReference>
<protein>
    <submittedName>
        <fullName evidence="2">Alpha/beta hydrolase family domain-containing protein</fullName>
    </submittedName>
</protein>
<keyword evidence="3" id="KW-1185">Reference proteome</keyword>
<dbReference type="PRINTS" id="PR00412">
    <property type="entry name" value="EPOXHYDRLASE"/>
</dbReference>
<dbReference type="InterPro" id="IPR050266">
    <property type="entry name" value="AB_hydrolase_sf"/>
</dbReference>
<evidence type="ECO:0000313" key="3">
    <source>
        <dbReference type="Proteomes" id="UP000078397"/>
    </source>
</evidence>
<name>A0A179FG21_METCM</name>
<dbReference type="STRING" id="1380566.A0A179FG21"/>
<dbReference type="GeneID" id="28848888"/>
<gene>
    <name evidence="2" type="ORF">VFPPC_05751</name>
</gene>
<keyword evidence="2" id="KW-0378">Hydrolase</keyword>
<sequence length="295" mass="33503">MVNFIQTEFLNIAYEEFGHPTGRAVVLIHGWPDHPHCWDKVTPKLCELGYRILTPYLRGCSPTTFRDKSTLRSGAIAAIGQDLADFINGLNLSNVLVVGHDWGARAGYVVAALFSNKISGLVALSAGYATSKPIHELPFDLMKAYWYEWLVTTKQGHLAFENNRRQLCRYLWKDWSPGWKFTDEEFETAAASWDNDDWAPISIHAYLQRWGEVPGAAENEELERQLRQNPPIRVPTMMLHGEKDADNLIVTSESKDCYFLDRYERKVLPGVGHFLPREAPEQVVDAIQQLTPGKS</sequence>
<feature type="domain" description="AB hydrolase-1" evidence="1">
    <location>
        <begin position="24"/>
        <end position="275"/>
    </location>
</feature>
<dbReference type="AlphaFoldDB" id="A0A179FG21"/>
<proteinExistence type="predicted"/>
<dbReference type="OrthoDB" id="408373at2759"/>
<dbReference type="GO" id="GO:0047372">
    <property type="term" value="F:monoacylglycerol lipase activity"/>
    <property type="evidence" value="ECO:0007669"/>
    <property type="project" value="TreeGrafter"/>
</dbReference>
<evidence type="ECO:0000313" key="2">
    <source>
        <dbReference type="EMBL" id="OAQ64486.1"/>
    </source>
</evidence>
<dbReference type="Proteomes" id="UP000078397">
    <property type="component" value="Unassembled WGS sequence"/>
</dbReference>
<dbReference type="Pfam" id="PF00561">
    <property type="entry name" value="Abhydrolase_1"/>
    <property type="match status" value="1"/>
</dbReference>
<dbReference type="GO" id="GO:0046464">
    <property type="term" value="P:acylglycerol catabolic process"/>
    <property type="evidence" value="ECO:0007669"/>
    <property type="project" value="TreeGrafter"/>
</dbReference>
<evidence type="ECO:0000259" key="1">
    <source>
        <dbReference type="Pfam" id="PF00561"/>
    </source>
</evidence>
<dbReference type="GO" id="GO:0016020">
    <property type="term" value="C:membrane"/>
    <property type="evidence" value="ECO:0007669"/>
    <property type="project" value="TreeGrafter"/>
</dbReference>
<dbReference type="EMBL" id="LSBJ02000005">
    <property type="protein sequence ID" value="OAQ64486.1"/>
    <property type="molecule type" value="Genomic_DNA"/>
</dbReference>
<dbReference type="KEGG" id="pchm:VFPPC_05751"/>
<dbReference type="Gene3D" id="3.40.50.1820">
    <property type="entry name" value="alpha/beta hydrolase"/>
    <property type="match status" value="1"/>
</dbReference>
<dbReference type="PANTHER" id="PTHR43798:SF33">
    <property type="entry name" value="HYDROLASE, PUTATIVE (AFU_ORTHOLOGUE AFUA_2G14860)-RELATED"/>
    <property type="match status" value="1"/>
</dbReference>
<accession>A0A179FG21</accession>
<dbReference type="InterPro" id="IPR000073">
    <property type="entry name" value="AB_hydrolase_1"/>
</dbReference>
<organism evidence="2 3">
    <name type="scientific">Pochonia chlamydosporia 170</name>
    <dbReference type="NCBI Taxonomy" id="1380566"/>
    <lineage>
        <taxon>Eukaryota</taxon>
        <taxon>Fungi</taxon>
        <taxon>Dikarya</taxon>
        <taxon>Ascomycota</taxon>
        <taxon>Pezizomycotina</taxon>
        <taxon>Sordariomycetes</taxon>
        <taxon>Hypocreomycetidae</taxon>
        <taxon>Hypocreales</taxon>
        <taxon>Clavicipitaceae</taxon>
        <taxon>Pochonia</taxon>
    </lineage>
</organism>
<dbReference type="RefSeq" id="XP_018141800.1">
    <property type="nucleotide sequence ID" value="XM_018284894.1"/>
</dbReference>
<dbReference type="InterPro" id="IPR029058">
    <property type="entry name" value="AB_hydrolase_fold"/>
</dbReference>
<dbReference type="PANTHER" id="PTHR43798">
    <property type="entry name" value="MONOACYLGLYCEROL LIPASE"/>
    <property type="match status" value="1"/>
</dbReference>
<reference evidence="2 3" key="1">
    <citation type="journal article" date="2016" name="PLoS Pathog.">
        <title>Biosynthesis of antibiotic leucinostatins in bio-control fungus Purpureocillium lilacinum and their inhibition on phytophthora revealed by genome mining.</title>
        <authorList>
            <person name="Wang G."/>
            <person name="Liu Z."/>
            <person name="Lin R."/>
            <person name="Li E."/>
            <person name="Mao Z."/>
            <person name="Ling J."/>
            <person name="Yang Y."/>
            <person name="Yin W.B."/>
            <person name="Xie B."/>
        </authorList>
    </citation>
    <scope>NUCLEOTIDE SEQUENCE [LARGE SCALE GENOMIC DNA]</scope>
    <source>
        <strain evidence="2">170</strain>
    </source>
</reference>